<dbReference type="SUPFAM" id="SSF47336">
    <property type="entry name" value="ACP-like"/>
    <property type="match status" value="1"/>
</dbReference>
<sequence length="571" mass="60403">MTVPWDSTFEQILRAQLPGAEPAADTPLTHYGLDSMGMLRLGRTLGQRYGIDLRSFDERAFRSVEALWAFVDRHASHPPVELVRPLIDWFARSAVAHPDAACVIEGDRTTTYAEMAAQASALAATIGDGGVVAVLGEREAATYRAYLAALYAGAAVVPLSLDFPPARNAEIARQAGVRCVVHTDERANPVVAAQLAAMGELRTVDARATPEPGPHRAAVPEVPADQVAYFIFTSGSTGGPKGVGITHGNVHAFLTQAMPAFAVGPGDIFSQCHGLTFDFSVFEMWGAWSTGAALLPVSRLQALDPADTANRYGVTVWACTPSLLDSAASAGHLAPGSLPRLRHLVIGGEPLPRGTVEAARAAAPLAIVDNVYGPTEATIWATTHRMAPGDAVPDGRILPIGTPAPTVRVRLGADGELLLGGPQVFHGYLDAALTAAKFTHEDGADWYRTGDLAEWDEAGLLHHLGRIDGQVKVRGYRVELGEIETVAAGVLGGARVAAVRSGDAGRAELVLFVEASAVDESAVRRELAKTLPYYMVPRRVFAVASFRLTAHAKLDRNHLVSLLDDAAAVSA</sequence>
<protein>
    <submittedName>
        <fullName evidence="5">AMP-binding protein</fullName>
    </submittedName>
</protein>
<dbReference type="InterPro" id="IPR009081">
    <property type="entry name" value="PP-bd_ACP"/>
</dbReference>
<dbReference type="InterPro" id="IPR000873">
    <property type="entry name" value="AMP-dep_synth/lig_dom"/>
</dbReference>
<dbReference type="Gene3D" id="3.30.300.30">
    <property type="match status" value="1"/>
</dbReference>
<dbReference type="InterPro" id="IPR045851">
    <property type="entry name" value="AMP-bd_C_sf"/>
</dbReference>
<dbReference type="PANTHER" id="PTHR45527:SF1">
    <property type="entry name" value="FATTY ACID SYNTHASE"/>
    <property type="match status" value="1"/>
</dbReference>
<dbReference type="EMBL" id="JBHTBJ010000003">
    <property type="protein sequence ID" value="MFC7273500.1"/>
    <property type="molecule type" value="Genomic_DNA"/>
</dbReference>
<evidence type="ECO:0000313" key="5">
    <source>
        <dbReference type="EMBL" id="MFC7273500.1"/>
    </source>
</evidence>
<dbReference type="Proteomes" id="UP001596548">
    <property type="component" value="Unassembled WGS sequence"/>
</dbReference>
<dbReference type="Gene3D" id="1.10.1200.10">
    <property type="entry name" value="ACP-like"/>
    <property type="match status" value="1"/>
</dbReference>
<name>A0ABW2HPQ9_9ACTN</name>
<dbReference type="Gene3D" id="3.40.50.12780">
    <property type="entry name" value="N-terminal domain of ligase-like"/>
    <property type="match status" value="1"/>
</dbReference>
<comment type="caution">
    <text evidence="5">The sequence shown here is derived from an EMBL/GenBank/DDBJ whole genome shotgun (WGS) entry which is preliminary data.</text>
</comment>
<accession>A0ABW2HPQ9</accession>
<evidence type="ECO:0000256" key="2">
    <source>
        <dbReference type="ARBA" id="ARBA00022553"/>
    </source>
</evidence>
<dbReference type="RefSeq" id="WP_378965064.1">
    <property type="nucleotide sequence ID" value="NZ_JBHTBJ010000003.1"/>
</dbReference>
<evidence type="ECO:0000313" key="6">
    <source>
        <dbReference type="Proteomes" id="UP001596548"/>
    </source>
</evidence>
<dbReference type="Pfam" id="PF00501">
    <property type="entry name" value="AMP-binding"/>
    <property type="match status" value="1"/>
</dbReference>
<keyword evidence="2" id="KW-0597">Phosphoprotein</keyword>
<evidence type="ECO:0000256" key="1">
    <source>
        <dbReference type="ARBA" id="ARBA00022450"/>
    </source>
</evidence>
<keyword evidence="1" id="KW-0596">Phosphopantetheine</keyword>
<feature type="domain" description="AMP-dependent synthetase/ligase" evidence="3">
    <location>
        <begin position="90"/>
        <end position="429"/>
    </location>
</feature>
<gene>
    <name evidence="5" type="ORF">ACFQS1_05880</name>
</gene>
<dbReference type="PROSITE" id="PS00012">
    <property type="entry name" value="PHOSPHOPANTETHEINE"/>
    <property type="match status" value="1"/>
</dbReference>
<reference evidence="6" key="1">
    <citation type="journal article" date="2019" name="Int. J. Syst. Evol. Microbiol.">
        <title>The Global Catalogue of Microorganisms (GCM) 10K type strain sequencing project: providing services to taxonomists for standard genome sequencing and annotation.</title>
        <authorList>
            <consortium name="The Broad Institute Genomics Platform"/>
            <consortium name="The Broad Institute Genome Sequencing Center for Infectious Disease"/>
            <person name="Wu L."/>
            <person name="Ma J."/>
        </authorList>
    </citation>
    <scope>NUCLEOTIDE SEQUENCE [LARGE SCALE GENOMIC DNA]</scope>
    <source>
        <strain evidence="6">XZYJT-10</strain>
    </source>
</reference>
<organism evidence="5 6">
    <name type="scientific">Paractinoplanes rhizophilus</name>
    <dbReference type="NCBI Taxonomy" id="1416877"/>
    <lineage>
        <taxon>Bacteria</taxon>
        <taxon>Bacillati</taxon>
        <taxon>Actinomycetota</taxon>
        <taxon>Actinomycetes</taxon>
        <taxon>Micromonosporales</taxon>
        <taxon>Micromonosporaceae</taxon>
        <taxon>Paractinoplanes</taxon>
    </lineage>
</organism>
<dbReference type="PANTHER" id="PTHR45527">
    <property type="entry name" value="NONRIBOSOMAL PEPTIDE SYNTHETASE"/>
    <property type="match status" value="1"/>
</dbReference>
<dbReference type="InterPro" id="IPR042099">
    <property type="entry name" value="ANL_N_sf"/>
</dbReference>
<feature type="domain" description="Carrier" evidence="4">
    <location>
        <begin position="17"/>
        <end position="53"/>
    </location>
</feature>
<dbReference type="Pfam" id="PF00550">
    <property type="entry name" value="PP-binding"/>
    <property type="match status" value="1"/>
</dbReference>
<dbReference type="PROSITE" id="PS00455">
    <property type="entry name" value="AMP_BINDING"/>
    <property type="match status" value="1"/>
</dbReference>
<evidence type="ECO:0000259" key="3">
    <source>
        <dbReference type="Pfam" id="PF00501"/>
    </source>
</evidence>
<dbReference type="SUPFAM" id="SSF56801">
    <property type="entry name" value="Acetyl-CoA synthetase-like"/>
    <property type="match status" value="1"/>
</dbReference>
<dbReference type="InterPro" id="IPR006162">
    <property type="entry name" value="Ppantetheine_attach_site"/>
</dbReference>
<dbReference type="InterPro" id="IPR036736">
    <property type="entry name" value="ACP-like_sf"/>
</dbReference>
<keyword evidence="6" id="KW-1185">Reference proteome</keyword>
<proteinExistence type="predicted"/>
<dbReference type="InterPro" id="IPR020845">
    <property type="entry name" value="AMP-binding_CS"/>
</dbReference>
<evidence type="ECO:0000259" key="4">
    <source>
        <dbReference type="Pfam" id="PF00550"/>
    </source>
</evidence>